<sequence length="258" mass="29908">MCINLINTHASRLVLKTIVGCNSFISGLATTSVKLLRRKSKEKKKPPLSVWILDCRTVLIDQKIYVIGGCDVDSWFEVLDIKTQTWRALSSPGAGHELYNININVNPDAFEGKLYVATHEKDYTYDPKDGTWKAAREESSWRELWDSCVIDNVMYSYNYPGIIKWYDYEGRVWREIKGLEGLPSCTRLVCNYGGKLVVMWRQWHKKHSENPNPKIWCAKTALEKRHKDEIWGKTEWRNSVLEIPMSFYSFLCVAVSIC</sequence>
<dbReference type="AlphaFoldDB" id="R0FSP2"/>
<dbReference type="SUPFAM" id="SSF117281">
    <property type="entry name" value="Kelch motif"/>
    <property type="match status" value="1"/>
</dbReference>
<dbReference type="Pfam" id="PF25210">
    <property type="entry name" value="Kelch_FKB95"/>
    <property type="match status" value="1"/>
</dbReference>
<evidence type="ECO:0000313" key="2">
    <source>
        <dbReference type="EMBL" id="EOA25867.1"/>
    </source>
</evidence>
<accession>R0FSP2</accession>
<dbReference type="PANTHER" id="PTHR24414">
    <property type="entry name" value="F-BOX/KELCH-REPEAT PROTEIN SKIP4"/>
    <property type="match status" value="1"/>
</dbReference>
<evidence type="ECO:0000313" key="3">
    <source>
        <dbReference type="Proteomes" id="UP000029121"/>
    </source>
</evidence>
<dbReference type="InterPro" id="IPR057499">
    <property type="entry name" value="Kelch_FKB95"/>
</dbReference>
<dbReference type="Gene3D" id="2.120.10.80">
    <property type="entry name" value="Kelch-type beta propeller"/>
    <property type="match status" value="1"/>
</dbReference>
<keyword evidence="3" id="KW-1185">Reference proteome</keyword>
<dbReference type="STRING" id="81985.R0FSP2"/>
<dbReference type="InterPro" id="IPR015915">
    <property type="entry name" value="Kelch-typ_b-propeller"/>
</dbReference>
<organism evidence="2 3">
    <name type="scientific">Capsella rubella</name>
    <dbReference type="NCBI Taxonomy" id="81985"/>
    <lineage>
        <taxon>Eukaryota</taxon>
        <taxon>Viridiplantae</taxon>
        <taxon>Streptophyta</taxon>
        <taxon>Embryophyta</taxon>
        <taxon>Tracheophyta</taxon>
        <taxon>Spermatophyta</taxon>
        <taxon>Magnoliopsida</taxon>
        <taxon>eudicotyledons</taxon>
        <taxon>Gunneridae</taxon>
        <taxon>Pentapetalae</taxon>
        <taxon>rosids</taxon>
        <taxon>malvids</taxon>
        <taxon>Brassicales</taxon>
        <taxon>Brassicaceae</taxon>
        <taxon>Camelineae</taxon>
        <taxon>Capsella</taxon>
    </lineage>
</organism>
<gene>
    <name evidence="2" type="ORF">CARUB_v10019246mg</name>
</gene>
<reference evidence="3" key="1">
    <citation type="journal article" date="2013" name="Nat. Genet.">
        <title>The Capsella rubella genome and the genomic consequences of rapid mating system evolution.</title>
        <authorList>
            <person name="Slotte T."/>
            <person name="Hazzouri K.M."/>
            <person name="Agren J.A."/>
            <person name="Koenig D."/>
            <person name="Maumus F."/>
            <person name="Guo Y.L."/>
            <person name="Steige K."/>
            <person name="Platts A.E."/>
            <person name="Escobar J.S."/>
            <person name="Newman L.K."/>
            <person name="Wang W."/>
            <person name="Mandakova T."/>
            <person name="Vello E."/>
            <person name="Smith L.M."/>
            <person name="Henz S.R."/>
            <person name="Steffen J."/>
            <person name="Takuno S."/>
            <person name="Brandvain Y."/>
            <person name="Coop G."/>
            <person name="Andolfatto P."/>
            <person name="Hu T.T."/>
            <person name="Blanchette M."/>
            <person name="Clark R.M."/>
            <person name="Quesneville H."/>
            <person name="Nordborg M."/>
            <person name="Gaut B.S."/>
            <person name="Lysak M.A."/>
            <person name="Jenkins J."/>
            <person name="Grimwood J."/>
            <person name="Chapman J."/>
            <person name="Prochnik S."/>
            <person name="Shu S."/>
            <person name="Rokhsar D."/>
            <person name="Schmutz J."/>
            <person name="Weigel D."/>
            <person name="Wright S.I."/>
        </authorList>
    </citation>
    <scope>NUCLEOTIDE SEQUENCE [LARGE SCALE GENOMIC DNA]</scope>
    <source>
        <strain evidence="3">cv. Monte Gargano</strain>
    </source>
</reference>
<proteinExistence type="predicted"/>
<name>R0FSP2_9BRAS</name>
<dbReference type="EMBL" id="KB870809">
    <property type="protein sequence ID" value="EOA25867.1"/>
    <property type="molecule type" value="Genomic_DNA"/>
</dbReference>
<dbReference type="eggNOG" id="KOG1072">
    <property type="taxonomic scope" value="Eukaryota"/>
</dbReference>
<dbReference type="InterPro" id="IPR050354">
    <property type="entry name" value="F-box/kelch-repeat_ARATH"/>
</dbReference>
<evidence type="ECO:0000259" key="1">
    <source>
        <dbReference type="Pfam" id="PF25210"/>
    </source>
</evidence>
<feature type="domain" description="FKB95-like N-terminal Kelch" evidence="1">
    <location>
        <begin position="31"/>
        <end position="241"/>
    </location>
</feature>
<dbReference type="PANTHER" id="PTHR24414:SF138">
    <property type="entry name" value="F-BOX DOMAIN-CONTAINING PROTEIN"/>
    <property type="match status" value="1"/>
</dbReference>
<protein>
    <recommendedName>
        <fullName evidence="1">FKB95-like N-terminal Kelch domain-containing protein</fullName>
    </recommendedName>
</protein>
<dbReference type="Proteomes" id="UP000029121">
    <property type="component" value="Unassembled WGS sequence"/>
</dbReference>